<keyword evidence="2" id="KW-0812">Transmembrane</keyword>
<protein>
    <submittedName>
        <fullName evidence="3">Uncharacterized protein</fullName>
    </submittedName>
</protein>
<keyword evidence="2" id="KW-0472">Membrane</keyword>
<dbReference type="Proteomes" id="UP000800038">
    <property type="component" value="Unassembled WGS sequence"/>
</dbReference>
<reference evidence="3" key="1">
    <citation type="journal article" date="2020" name="Stud. Mycol.">
        <title>101 Dothideomycetes genomes: a test case for predicting lifestyles and emergence of pathogens.</title>
        <authorList>
            <person name="Haridas S."/>
            <person name="Albert R."/>
            <person name="Binder M."/>
            <person name="Bloem J."/>
            <person name="Labutti K."/>
            <person name="Salamov A."/>
            <person name="Andreopoulos B."/>
            <person name="Baker S."/>
            <person name="Barry K."/>
            <person name="Bills G."/>
            <person name="Bluhm B."/>
            <person name="Cannon C."/>
            <person name="Castanera R."/>
            <person name="Culley D."/>
            <person name="Daum C."/>
            <person name="Ezra D."/>
            <person name="Gonzalez J."/>
            <person name="Henrissat B."/>
            <person name="Kuo A."/>
            <person name="Liang C."/>
            <person name="Lipzen A."/>
            <person name="Lutzoni F."/>
            <person name="Magnuson J."/>
            <person name="Mondo S."/>
            <person name="Nolan M."/>
            <person name="Ohm R."/>
            <person name="Pangilinan J."/>
            <person name="Park H.-J."/>
            <person name="Ramirez L."/>
            <person name="Alfaro M."/>
            <person name="Sun H."/>
            <person name="Tritt A."/>
            <person name="Yoshinaga Y."/>
            <person name="Zwiers L.-H."/>
            <person name="Turgeon B."/>
            <person name="Goodwin S."/>
            <person name="Spatafora J."/>
            <person name="Crous P."/>
            <person name="Grigoriev I."/>
        </authorList>
    </citation>
    <scope>NUCLEOTIDE SEQUENCE</scope>
    <source>
        <strain evidence="3">CBS 161.51</strain>
    </source>
</reference>
<sequence length="215" mass="23227">MAANESPSHDAVLALLPLVHVASRTAFPEDYELQDFSIAQARRQEDTSPPGAQAEPSASHTSATPSTTRIPSAPCFVIPTFLRFNMALRVLLIMVVPLIAIIAFAAVSHQNPSHHNTIFQSANTPRSLPAGGSRSPTLGPSFVWPTRSSWIPVSGCRPTRTRWVVLPKPADPTLYTPVKSLSTPIPTSTLLLKPSSSLPANPHTNAFRYGYKSLE</sequence>
<feature type="compositionally biased region" description="Low complexity" evidence="1">
    <location>
        <begin position="56"/>
        <end position="67"/>
    </location>
</feature>
<evidence type="ECO:0000313" key="4">
    <source>
        <dbReference type="Proteomes" id="UP000800038"/>
    </source>
</evidence>
<organism evidence="3 4">
    <name type="scientific">Clathrospora elynae</name>
    <dbReference type="NCBI Taxonomy" id="706981"/>
    <lineage>
        <taxon>Eukaryota</taxon>
        <taxon>Fungi</taxon>
        <taxon>Dikarya</taxon>
        <taxon>Ascomycota</taxon>
        <taxon>Pezizomycotina</taxon>
        <taxon>Dothideomycetes</taxon>
        <taxon>Pleosporomycetidae</taxon>
        <taxon>Pleosporales</taxon>
        <taxon>Diademaceae</taxon>
        <taxon>Clathrospora</taxon>
    </lineage>
</organism>
<evidence type="ECO:0000313" key="3">
    <source>
        <dbReference type="EMBL" id="KAF1940432.1"/>
    </source>
</evidence>
<keyword evidence="2" id="KW-1133">Transmembrane helix</keyword>
<keyword evidence="4" id="KW-1185">Reference proteome</keyword>
<name>A0A6A5SKS9_9PLEO</name>
<dbReference type="AlphaFoldDB" id="A0A6A5SKS9"/>
<proteinExistence type="predicted"/>
<feature type="region of interest" description="Disordered" evidence="1">
    <location>
        <begin position="42"/>
        <end position="67"/>
    </location>
</feature>
<feature type="transmembrane region" description="Helical" evidence="2">
    <location>
        <begin position="86"/>
        <end position="107"/>
    </location>
</feature>
<gene>
    <name evidence="3" type="ORF">EJ02DRAFT_467377</name>
</gene>
<dbReference type="EMBL" id="ML976063">
    <property type="protein sequence ID" value="KAF1940432.1"/>
    <property type="molecule type" value="Genomic_DNA"/>
</dbReference>
<evidence type="ECO:0000256" key="2">
    <source>
        <dbReference type="SAM" id="Phobius"/>
    </source>
</evidence>
<evidence type="ECO:0000256" key="1">
    <source>
        <dbReference type="SAM" id="MobiDB-lite"/>
    </source>
</evidence>
<accession>A0A6A5SKS9</accession>